<dbReference type="HOGENOM" id="CLU_061731_0_0_9"/>
<evidence type="ECO:0000313" key="1">
    <source>
        <dbReference type="EMBL" id="AJQ28659.1"/>
    </source>
</evidence>
<dbReference type="Proteomes" id="UP000005361">
    <property type="component" value="Chromosome"/>
</dbReference>
<reference evidence="2" key="2">
    <citation type="submission" date="2015-02" db="EMBL/GenBank/DDBJ databases">
        <title>Complete Genome Sequence of Pelosinus fermentans JBW45.</title>
        <authorList>
            <person name="De Leon K.B."/>
            <person name="Utturkar S.M."/>
            <person name="Camilleri L.B."/>
            <person name="Arkin A.P."/>
            <person name="Fields M.W."/>
            <person name="Brown S.D."/>
            <person name="Wall J.D."/>
        </authorList>
    </citation>
    <scope>NUCLEOTIDE SEQUENCE [LARGE SCALE GENOMIC DNA]</scope>
    <source>
        <strain evidence="2">JBW45</strain>
    </source>
</reference>
<dbReference type="SUPFAM" id="SSF56281">
    <property type="entry name" value="Metallo-hydrolase/oxidoreductase"/>
    <property type="match status" value="1"/>
</dbReference>
<dbReference type="AlphaFoldDB" id="I9NPK1"/>
<gene>
    <name evidence="1" type="ORF">JBW_03318</name>
</gene>
<dbReference type="KEGG" id="pft:JBW_03318"/>
<evidence type="ECO:0008006" key="3">
    <source>
        <dbReference type="Google" id="ProtNLM"/>
    </source>
</evidence>
<dbReference type="STRING" id="1192197.JBW_03318"/>
<protein>
    <recommendedName>
        <fullName evidence="3">Beta-lactamase domain protein</fullName>
    </recommendedName>
</protein>
<dbReference type="EMBL" id="CP010978">
    <property type="protein sequence ID" value="AJQ28659.1"/>
    <property type="molecule type" value="Genomic_DNA"/>
</dbReference>
<name>I9NPK1_9FIRM</name>
<reference evidence="1 2" key="1">
    <citation type="journal article" date="2015" name="Genome Announc.">
        <title>Complete Genome Sequence of Pelosinus fermentans JBW45, a Member of a Remarkably Competitive Group of Negativicutes in the Firmicutes Phylum.</title>
        <authorList>
            <person name="De Leon K.B."/>
            <person name="Utturkar S.M."/>
            <person name="Camilleri L.B."/>
            <person name="Elias D.A."/>
            <person name="Arkin A.P."/>
            <person name="Fields M.W."/>
            <person name="Brown S.D."/>
            <person name="Wall J.D."/>
        </authorList>
    </citation>
    <scope>NUCLEOTIDE SEQUENCE [LARGE SCALE GENOMIC DNA]</scope>
    <source>
        <strain evidence="1 2">JBW45</strain>
    </source>
</reference>
<dbReference type="InterPro" id="IPR036866">
    <property type="entry name" value="RibonucZ/Hydroxyglut_hydro"/>
</dbReference>
<accession>I9NPK1</accession>
<dbReference type="PANTHER" id="PTHR42967:SF1">
    <property type="entry name" value="MBL FOLD METALLO-HYDROLASE"/>
    <property type="match status" value="1"/>
</dbReference>
<dbReference type="PANTHER" id="PTHR42967">
    <property type="entry name" value="METAL DEPENDENT HYDROLASE"/>
    <property type="match status" value="1"/>
</dbReference>
<organism evidence="1 2">
    <name type="scientific">Pelosinus fermentans JBW45</name>
    <dbReference type="NCBI Taxonomy" id="1192197"/>
    <lineage>
        <taxon>Bacteria</taxon>
        <taxon>Bacillati</taxon>
        <taxon>Bacillota</taxon>
        <taxon>Negativicutes</taxon>
        <taxon>Selenomonadales</taxon>
        <taxon>Sporomusaceae</taxon>
        <taxon>Pelosinus</taxon>
    </lineage>
</organism>
<proteinExistence type="predicted"/>
<sequence>MNPSKAKITYLFHSGYAVETANHFIIFDYYQPFSGNKRSIADGVITSEFLKNKKNVMVFSSHAHADHFDPTILKWGKENPNIHYILSSDIQVKSDSLHLHIVSAYEELNVDNIVIEAFGSTDQGISFLIQADGISIFHAGDLNWWHWSGEAKEERDYAEKIFKAEMERIEGKKVDVAFFPVDRRLEEAYSMGAEYFAEKVKPKLLLPMHFGDDYGASKEFTKRAKLLGITTTQISHKGQEIIFSSDK</sequence>
<dbReference type="RefSeq" id="WP_007958426.1">
    <property type="nucleotide sequence ID" value="NZ_CP010978.1"/>
</dbReference>
<dbReference type="OrthoDB" id="36975at2"/>
<dbReference type="Pfam" id="PF13483">
    <property type="entry name" value="Lactamase_B_3"/>
    <property type="match status" value="1"/>
</dbReference>
<dbReference type="Gene3D" id="3.60.15.10">
    <property type="entry name" value="Ribonuclease Z/Hydroxyacylglutathione hydrolase-like"/>
    <property type="match status" value="1"/>
</dbReference>
<evidence type="ECO:0000313" key="2">
    <source>
        <dbReference type="Proteomes" id="UP000005361"/>
    </source>
</evidence>